<gene>
    <name evidence="1" type="ORF">XF5B_54830</name>
    <name evidence="2" type="ORF">XF8B_41970</name>
</gene>
<dbReference type="EMBL" id="AP023095">
    <property type="protein sequence ID" value="BCE57971.1"/>
    <property type="molecule type" value="Genomic_DNA"/>
</dbReference>
<sequence>MLTRSMRTARMNSALNWVRALLLICEVMMVPDASSDAADTGQGGRSTAVLEICDFARFRAKRLNSRYRRRPETIPRETVAVALTARFLVNLFWTGAAEIFVKPVRID</sequence>
<reference evidence="1" key="1">
    <citation type="submission" date="2020-05" db="EMBL/GenBank/DDBJ databases">
        <title>Complete genome sequence of Bradyrhizobium diazoefficiens XF5 isolated from soybean nodule.</title>
        <authorList>
            <person name="Noda R."/>
            <person name="Kakizaki K."/>
            <person name="Minamisawa K."/>
        </authorList>
    </citation>
    <scope>NUCLEOTIDE SEQUENCE</scope>
    <source>
        <strain evidence="1">XF5</strain>
    </source>
</reference>
<protein>
    <submittedName>
        <fullName evidence="1">Uncharacterized protein</fullName>
    </submittedName>
</protein>
<dbReference type="GeneID" id="46492160"/>
<evidence type="ECO:0000313" key="2">
    <source>
        <dbReference type="EMBL" id="BCE74086.1"/>
    </source>
</evidence>
<dbReference type="EMBL" id="AP023097">
    <property type="protein sequence ID" value="BCE74086.1"/>
    <property type="molecule type" value="Genomic_DNA"/>
</dbReference>
<accession>A0A810A9H1</accession>
<name>A0A810A9H1_9BRAD</name>
<dbReference type="AlphaFoldDB" id="A0A810A9H1"/>
<evidence type="ECO:0000313" key="1">
    <source>
        <dbReference type="EMBL" id="BCE57971.1"/>
    </source>
</evidence>
<dbReference type="RefSeq" id="WP_133415024.1">
    <property type="nucleotide sequence ID" value="NZ_AJQI01000221.1"/>
</dbReference>
<reference evidence="2" key="2">
    <citation type="submission" date="2020-05" db="EMBL/GenBank/DDBJ databases">
        <title>Complete genome sequence of Bradyrhizobium diazoefficiens XF8 isolated from soybean nodule.</title>
        <authorList>
            <person name="Noda R."/>
            <person name="Kakizaki K."/>
            <person name="Minamisawa K."/>
        </authorList>
    </citation>
    <scope>NUCLEOTIDE SEQUENCE</scope>
    <source>
        <strain evidence="2">XF8</strain>
    </source>
</reference>
<proteinExistence type="predicted"/>
<organism evidence="1">
    <name type="scientific">Bradyrhizobium diazoefficiens</name>
    <dbReference type="NCBI Taxonomy" id="1355477"/>
    <lineage>
        <taxon>Bacteria</taxon>
        <taxon>Pseudomonadati</taxon>
        <taxon>Pseudomonadota</taxon>
        <taxon>Alphaproteobacteria</taxon>
        <taxon>Hyphomicrobiales</taxon>
        <taxon>Nitrobacteraceae</taxon>
        <taxon>Bradyrhizobium</taxon>
    </lineage>
</organism>